<dbReference type="GO" id="GO:0003677">
    <property type="term" value="F:DNA binding"/>
    <property type="evidence" value="ECO:0007669"/>
    <property type="project" value="UniProtKB-KW"/>
</dbReference>
<evidence type="ECO:0000313" key="2">
    <source>
        <dbReference type="EMBL" id="KGF27991.1"/>
    </source>
</evidence>
<feature type="signal peptide" evidence="1">
    <location>
        <begin position="1"/>
        <end position="19"/>
    </location>
</feature>
<comment type="caution">
    <text evidence="2">The sequence shown here is derived from an EMBL/GenBank/DDBJ whole genome shotgun (WGS) entry which is preliminary data.</text>
</comment>
<reference evidence="2 3" key="1">
    <citation type="submission" date="2014-07" db="EMBL/GenBank/DDBJ databases">
        <authorList>
            <person name="McCorrison J."/>
            <person name="Sanka R."/>
            <person name="Torralba M."/>
            <person name="Gillis M."/>
            <person name="Haft D.H."/>
            <person name="Methe B."/>
            <person name="Sutton G."/>
            <person name="Nelson K.E."/>
        </authorList>
    </citation>
    <scope>NUCLEOTIDE SEQUENCE [LARGE SCALE GENOMIC DNA]</scope>
    <source>
        <strain evidence="2 3">DNF00424</strain>
    </source>
</reference>
<dbReference type="CDD" id="cd03524">
    <property type="entry name" value="RPA2_OBF_family"/>
    <property type="match status" value="2"/>
</dbReference>
<dbReference type="NCBIfam" id="NF038128">
    <property type="entry name" value="choice_anch_J"/>
    <property type="match status" value="1"/>
</dbReference>
<proteinExistence type="predicted"/>
<accession>A0AAW3FFX7</accession>
<dbReference type="PROSITE" id="PS51257">
    <property type="entry name" value="PROKAR_LIPOPROTEIN"/>
    <property type="match status" value="1"/>
</dbReference>
<dbReference type="EMBL" id="JRNJ01000050">
    <property type="protein sequence ID" value="KGF27991.1"/>
    <property type="molecule type" value="Genomic_DNA"/>
</dbReference>
<protein>
    <submittedName>
        <fullName evidence="2">DNA-binding protein</fullName>
    </submittedName>
</protein>
<name>A0AAW3FFX7_9BACT</name>
<sequence>MKKIIYSMMALAFSASVFTSCEDVPAPYNMTFEDSNVNPTPQPTTDLNTETTAWTVAEAVQKIQAGQTSNGEAYVKGVISAVTFYDANHKSITYYLSDNGTDQTLQVYSGKGLDGADFVAKTDLQVGQTVVVKGNLKSFTNKQGQTIMEIDRSSKIITINNSVSPTPQPTTDLNTEATAWTTTEAVQKIQAGQTSNGEAYVKGVISAVTFYDANHKSITYYLSDNGTDKSLQVFSGKGVDGADFTAKTDLQVGQTVVVKGNLKSFTNKQGQTIMEMDKGSKIITINNSVTPTPQPTTSALEAKFDIGMDNFTINNITIPSDLTFVWKHDANKKYMKASSFKSNVNYAAQSRLESPTFSLTGRTSATLTFQVAANYFTTAADNFKVQVSTNGTTWHDVPVSTYPAKDWKFVTSTCDLSAYAGQSNVRIGFLYTCDGTNGAGTWEIKNIEVK</sequence>
<feature type="chain" id="PRO_5043621356" evidence="1">
    <location>
        <begin position="20"/>
        <end position="450"/>
    </location>
</feature>
<keyword evidence="2" id="KW-0238">DNA-binding</keyword>
<dbReference type="RefSeq" id="WP_036869549.1">
    <property type="nucleotide sequence ID" value="NZ_JRNJ01000050.1"/>
</dbReference>
<dbReference type="Gene3D" id="2.60.120.260">
    <property type="entry name" value="Galactose-binding domain-like"/>
    <property type="match status" value="1"/>
</dbReference>
<evidence type="ECO:0000313" key="3">
    <source>
        <dbReference type="Proteomes" id="UP000029533"/>
    </source>
</evidence>
<organism evidence="2 3">
    <name type="scientific">Prevotella histicola JCM 15637 = DNF00424</name>
    <dbReference type="NCBI Taxonomy" id="1236504"/>
    <lineage>
        <taxon>Bacteria</taxon>
        <taxon>Pseudomonadati</taxon>
        <taxon>Bacteroidota</taxon>
        <taxon>Bacteroidia</taxon>
        <taxon>Bacteroidales</taxon>
        <taxon>Prevotellaceae</taxon>
        <taxon>Prevotella</taxon>
    </lineage>
</organism>
<dbReference type="Proteomes" id="UP000029533">
    <property type="component" value="Unassembled WGS sequence"/>
</dbReference>
<evidence type="ECO:0000256" key="1">
    <source>
        <dbReference type="SAM" id="SignalP"/>
    </source>
</evidence>
<gene>
    <name evidence="2" type="ORF">HMPREF2132_04635</name>
</gene>
<dbReference type="AlphaFoldDB" id="A0AAW3FFX7"/>
<keyword evidence="1" id="KW-0732">Signal</keyword>